<dbReference type="GeneID" id="70252686"/>
<sequence>MAAPSQINVRNLKGNWIMDKNLSDDTDPVLKLQGVGWLVRKGIGMSTVNMEFIQSTEVDPETSKPFIQLIANQTAVGGSNVGTSETRIMDWMEREHSDFIFGDVTIRCRFVNGVRDSEGNIRPDIALETPGPNGEYLKEMVYAPGEDEDDDLSGLFIQDYIVKKTGSVAEQVWGFENICGQRCLTRRVLASKGSSYKMARVVYKFIP</sequence>
<evidence type="ECO:0000313" key="2">
    <source>
        <dbReference type="Proteomes" id="UP001201262"/>
    </source>
</evidence>
<dbReference type="Proteomes" id="UP001201262">
    <property type="component" value="Unassembled WGS sequence"/>
</dbReference>
<dbReference type="AlphaFoldDB" id="A0AAD4KLW0"/>
<gene>
    <name evidence="1" type="ORF">BGW36DRAFT_53363</name>
</gene>
<dbReference type="InterPro" id="IPR053037">
    <property type="entry name" value="Pericyclase_pydY-like"/>
</dbReference>
<protein>
    <submittedName>
        <fullName evidence="1">Uncharacterized protein</fullName>
    </submittedName>
</protein>
<keyword evidence="2" id="KW-1185">Reference proteome</keyword>
<dbReference type="EMBL" id="JAJTJA010000012">
    <property type="protein sequence ID" value="KAH8691467.1"/>
    <property type="molecule type" value="Genomic_DNA"/>
</dbReference>
<proteinExistence type="predicted"/>
<dbReference type="PANTHER" id="PTHR38115">
    <property type="entry name" value="LIPOCALIN-LIKE DOMAIN-CONTAINING PROTEIN"/>
    <property type="match status" value="1"/>
</dbReference>
<comment type="caution">
    <text evidence="1">The sequence shown here is derived from an EMBL/GenBank/DDBJ whole genome shotgun (WGS) entry which is preliminary data.</text>
</comment>
<evidence type="ECO:0000313" key="1">
    <source>
        <dbReference type="EMBL" id="KAH8691467.1"/>
    </source>
</evidence>
<reference evidence="1" key="1">
    <citation type="submission" date="2021-12" db="EMBL/GenBank/DDBJ databases">
        <title>Convergent genome expansion in fungi linked to evolution of root-endophyte symbiosis.</title>
        <authorList>
            <consortium name="DOE Joint Genome Institute"/>
            <person name="Ke Y.-H."/>
            <person name="Bonito G."/>
            <person name="Liao H.-L."/>
            <person name="Looney B."/>
            <person name="Rojas-Flechas A."/>
            <person name="Nash J."/>
            <person name="Hameed K."/>
            <person name="Schadt C."/>
            <person name="Martin F."/>
            <person name="Crous P.W."/>
            <person name="Miettinen O."/>
            <person name="Magnuson J.K."/>
            <person name="Labbe J."/>
            <person name="Jacobson D."/>
            <person name="Doktycz M.J."/>
            <person name="Veneault-Fourrey C."/>
            <person name="Kuo A."/>
            <person name="Mondo S."/>
            <person name="Calhoun S."/>
            <person name="Riley R."/>
            <person name="Ohm R."/>
            <person name="LaButti K."/>
            <person name="Andreopoulos B."/>
            <person name="Pangilinan J."/>
            <person name="Nolan M."/>
            <person name="Tritt A."/>
            <person name="Clum A."/>
            <person name="Lipzen A."/>
            <person name="Daum C."/>
            <person name="Barry K."/>
            <person name="Grigoriev I.V."/>
            <person name="Vilgalys R."/>
        </authorList>
    </citation>
    <scope>NUCLEOTIDE SEQUENCE</scope>
    <source>
        <strain evidence="1">PMI_201</strain>
    </source>
</reference>
<dbReference type="RefSeq" id="XP_046067559.1">
    <property type="nucleotide sequence ID" value="XM_046222399.1"/>
</dbReference>
<organism evidence="1 2">
    <name type="scientific">Talaromyces proteolyticus</name>
    <dbReference type="NCBI Taxonomy" id="1131652"/>
    <lineage>
        <taxon>Eukaryota</taxon>
        <taxon>Fungi</taxon>
        <taxon>Dikarya</taxon>
        <taxon>Ascomycota</taxon>
        <taxon>Pezizomycotina</taxon>
        <taxon>Eurotiomycetes</taxon>
        <taxon>Eurotiomycetidae</taxon>
        <taxon>Eurotiales</taxon>
        <taxon>Trichocomaceae</taxon>
        <taxon>Talaromyces</taxon>
        <taxon>Talaromyces sect. Bacilispori</taxon>
    </lineage>
</organism>
<accession>A0AAD4KLW0</accession>
<name>A0AAD4KLW0_9EURO</name>
<dbReference type="PANTHER" id="PTHR38115:SF1">
    <property type="entry name" value="LIPOCALIN-LIKE DOMAIN-CONTAINING PROTEIN"/>
    <property type="match status" value="1"/>
</dbReference>